<keyword evidence="2" id="KW-1185">Reference proteome</keyword>
<organism evidence="1 2">
    <name type="scientific">Bipolaris victoriae (strain FI3)</name>
    <name type="common">Victoria blight of oats agent</name>
    <name type="synonym">Cochliobolus victoriae</name>
    <dbReference type="NCBI Taxonomy" id="930091"/>
    <lineage>
        <taxon>Eukaryota</taxon>
        <taxon>Fungi</taxon>
        <taxon>Dikarya</taxon>
        <taxon>Ascomycota</taxon>
        <taxon>Pezizomycotina</taxon>
        <taxon>Dothideomycetes</taxon>
        <taxon>Pleosporomycetidae</taxon>
        <taxon>Pleosporales</taxon>
        <taxon>Pleosporineae</taxon>
        <taxon>Pleosporaceae</taxon>
        <taxon>Bipolaris</taxon>
    </lineage>
</organism>
<protein>
    <submittedName>
        <fullName evidence="1">Uncharacterized protein</fullName>
    </submittedName>
</protein>
<dbReference type="HOGENOM" id="CLU_2014860_0_0_1"/>
<evidence type="ECO:0000313" key="1">
    <source>
        <dbReference type="EMBL" id="EUN30420.1"/>
    </source>
</evidence>
<proteinExistence type="predicted"/>
<evidence type="ECO:0000313" key="2">
    <source>
        <dbReference type="Proteomes" id="UP000054337"/>
    </source>
</evidence>
<dbReference type="AlphaFoldDB" id="W7EWY9"/>
<dbReference type="EMBL" id="KI968705">
    <property type="protein sequence ID" value="EUN30420.1"/>
    <property type="molecule type" value="Genomic_DNA"/>
</dbReference>
<accession>W7EWY9</accession>
<sequence>MPRDCSLHIPVLYLHSIALSPFNLVSAAFIPAPRNNLHAERREETLGRRANAMFSSQVCQTSEKHLGIITFPKGALSPMALTAGVARNTGQGRIAGRTQTDFVPGSPANALQVVFLLGETPSS</sequence>
<dbReference type="Proteomes" id="UP000054337">
    <property type="component" value="Unassembled WGS sequence"/>
</dbReference>
<dbReference type="RefSeq" id="XP_014560040.1">
    <property type="nucleotide sequence ID" value="XM_014704554.1"/>
</dbReference>
<name>W7EWY9_BIPV3</name>
<dbReference type="GeneID" id="26255530"/>
<gene>
    <name evidence="1" type="ORF">COCVIDRAFT_34788</name>
</gene>
<reference evidence="1 2" key="1">
    <citation type="journal article" date="2013" name="PLoS Genet.">
        <title>Comparative genome structure, secondary metabolite, and effector coding capacity across Cochliobolus pathogens.</title>
        <authorList>
            <person name="Condon B.J."/>
            <person name="Leng Y."/>
            <person name="Wu D."/>
            <person name="Bushley K.E."/>
            <person name="Ohm R.A."/>
            <person name="Otillar R."/>
            <person name="Martin J."/>
            <person name="Schackwitz W."/>
            <person name="Grimwood J."/>
            <person name="MohdZainudin N."/>
            <person name="Xue C."/>
            <person name="Wang R."/>
            <person name="Manning V.A."/>
            <person name="Dhillon B."/>
            <person name="Tu Z.J."/>
            <person name="Steffenson B.J."/>
            <person name="Salamov A."/>
            <person name="Sun H."/>
            <person name="Lowry S."/>
            <person name="LaButti K."/>
            <person name="Han J."/>
            <person name="Copeland A."/>
            <person name="Lindquist E."/>
            <person name="Barry K."/>
            <person name="Schmutz J."/>
            <person name="Baker S.E."/>
            <person name="Ciuffetti L.M."/>
            <person name="Grigoriev I.V."/>
            <person name="Zhong S."/>
            <person name="Turgeon B.G."/>
        </authorList>
    </citation>
    <scope>NUCLEOTIDE SEQUENCE [LARGE SCALE GENOMIC DNA]</scope>
    <source>
        <strain evidence="1 2">FI3</strain>
    </source>
</reference>